<gene>
    <name evidence="2" type="ORF">GGX14DRAFT_395888</name>
</gene>
<keyword evidence="3" id="KW-1185">Reference proteome</keyword>
<comment type="caution">
    <text evidence="2">The sequence shown here is derived from an EMBL/GenBank/DDBJ whole genome shotgun (WGS) entry which is preliminary data.</text>
</comment>
<protein>
    <submittedName>
        <fullName evidence="2">Uncharacterized protein</fullName>
    </submittedName>
</protein>
<reference evidence="2" key="1">
    <citation type="submission" date="2023-03" db="EMBL/GenBank/DDBJ databases">
        <title>Massive genome expansion in bonnet fungi (Mycena s.s.) driven by repeated elements and novel gene families across ecological guilds.</title>
        <authorList>
            <consortium name="Lawrence Berkeley National Laboratory"/>
            <person name="Harder C.B."/>
            <person name="Miyauchi S."/>
            <person name="Viragh M."/>
            <person name="Kuo A."/>
            <person name="Thoen E."/>
            <person name="Andreopoulos B."/>
            <person name="Lu D."/>
            <person name="Skrede I."/>
            <person name="Drula E."/>
            <person name="Henrissat B."/>
            <person name="Morin E."/>
            <person name="Kohler A."/>
            <person name="Barry K."/>
            <person name="LaButti K."/>
            <person name="Morin E."/>
            <person name="Salamov A."/>
            <person name="Lipzen A."/>
            <person name="Mereny Z."/>
            <person name="Hegedus B."/>
            <person name="Baldrian P."/>
            <person name="Stursova M."/>
            <person name="Weitz H."/>
            <person name="Taylor A."/>
            <person name="Grigoriev I.V."/>
            <person name="Nagy L.G."/>
            <person name="Martin F."/>
            <person name="Kauserud H."/>
        </authorList>
    </citation>
    <scope>NUCLEOTIDE SEQUENCE</scope>
    <source>
        <strain evidence="2">9144</strain>
    </source>
</reference>
<evidence type="ECO:0000256" key="1">
    <source>
        <dbReference type="SAM" id="MobiDB-lite"/>
    </source>
</evidence>
<organism evidence="2 3">
    <name type="scientific">Mycena pura</name>
    <dbReference type="NCBI Taxonomy" id="153505"/>
    <lineage>
        <taxon>Eukaryota</taxon>
        <taxon>Fungi</taxon>
        <taxon>Dikarya</taxon>
        <taxon>Basidiomycota</taxon>
        <taxon>Agaricomycotina</taxon>
        <taxon>Agaricomycetes</taxon>
        <taxon>Agaricomycetidae</taxon>
        <taxon>Agaricales</taxon>
        <taxon>Marasmiineae</taxon>
        <taxon>Mycenaceae</taxon>
        <taxon>Mycena</taxon>
    </lineage>
</organism>
<accession>A0AAD6VFG4</accession>
<feature type="region of interest" description="Disordered" evidence="1">
    <location>
        <begin position="236"/>
        <end position="256"/>
    </location>
</feature>
<sequence>MSHDVQNKSRTWFWNLNQHLGIAQQATASYLSSQLHAIWYCLPTDTNKPLLETDKQFFKKKHGTGKSYLFWWDQRRHGMYDMGMTFSASHEHEYITEEVVEILGFGKRSIMNQRCQPPVHPRLTQAVSQYNPVLFHGEHAMLGLGSKSLLEFTVDDLKNGNPVQENEKDENIQMQSSLECRLGQSHPCKKQSTWHHVLSKQPSIQVRQCLSSLTITIPSKKDAPLSALSSLLTIPQSPHASDDALPLQPGGGNQST</sequence>
<dbReference type="AlphaFoldDB" id="A0AAD6VFG4"/>
<dbReference type="Proteomes" id="UP001219525">
    <property type="component" value="Unassembled WGS sequence"/>
</dbReference>
<proteinExistence type="predicted"/>
<dbReference type="EMBL" id="JARJCW010000034">
    <property type="protein sequence ID" value="KAJ7208227.1"/>
    <property type="molecule type" value="Genomic_DNA"/>
</dbReference>
<evidence type="ECO:0000313" key="3">
    <source>
        <dbReference type="Proteomes" id="UP001219525"/>
    </source>
</evidence>
<evidence type="ECO:0000313" key="2">
    <source>
        <dbReference type="EMBL" id="KAJ7208227.1"/>
    </source>
</evidence>
<name>A0AAD6VFG4_9AGAR</name>